<dbReference type="Gene3D" id="3.30.70.1820">
    <property type="entry name" value="L1 transposable element, RRM domain"/>
    <property type="match status" value="1"/>
</dbReference>
<comment type="caution">
    <text evidence="2">The sequence shown here is derived from an EMBL/GenBank/DDBJ whole genome shotgun (WGS) entry which is preliminary data.</text>
</comment>
<accession>A0AAV7PRD0</accession>
<sequence length="231" mass="25433">MRRHLDLALSGDRAVACAAAHRSMLEMPSVKPSIKPSSKPVRQPLFMEDLLQASPMTTTKGLPVSGQADNPAGSAPDTKIDCILQETKALGRRLEGRESNISAITAETKPICMNIVGFQNCVTDLEHCISVVVDCLNTLPERDQELIFFRSKVIDLEDRGRRDNVHFFGFSERTEGSVIKVFLKTILPACTGLTSEPPLGLQRAHRMGPLWKDSSSRPHSYHCLLSDPRAG</sequence>
<gene>
    <name evidence="2" type="ORF">NDU88_006447</name>
</gene>
<evidence type="ECO:0000256" key="1">
    <source>
        <dbReference type="SAM" id="MobiDB-lite"/>
    </source>
</evidence>
<keyword evidence="3" id="KW-1185">Reference proteome</keyword>
<dbReference type="EMBL" id="JANPWB010000011">
    <property type="protein sequence ID" value="KAJ1128060.1"/>
    <property type="molecule type" value="Genomic_DNA"/>
</dbReference>
<protein>
    <submittedName>
        <fullName evidence="2">Uncharacterized protein</fullName>
    </submittedName>
</protein>
<reference evidence="2" key="1">
    <citation type="journal article" date="2022" name="bioRxiv">
        <title>Sequencing and chromosome-scale assembly of the giantPleurodeles waltlgenome.</title>
        <authorList>
            <person name="Brown T."/>
            <person name="Elewa A."/>
            <person name="Iarovenko S."/>
            <person name="Subramanian E."/>
            <person name="Araus A.J."/>
            <person name="Petzold A."/>
            <person name="Susuki M."/>
            <person name="Suzuki K.-i.T."/>
            <person name="Hayashi T."/>
            <person name="Toyoda A."/>
            <person name="Oliveira C."/>
            <person name="Osipova E."/>
            <person name="Leigh N.D."/>
            <person name="Simon A."/>
            <person name="Yun M.H."/>
        </authorList>
    </citation>
    <scope>NUCLEOTIDE SEQUENCE</scope>
    <source>
        <strain evidence="2">20211129_DDA</strain>
        <tissue evidence="2">Liver</tissue>
    </source>
</reference>
<organism evidence="2 3">
    <name type="scientific">Pleurodeles waltl</name>
    <name type="common">Iberian ribbed newt</name>
    <dbReference type="NCBI Taxonomy" id="8319"/>
    <lineage>
        <taxon>Eukaryota</taxon>
        <taxon>Metazoa</taxon>
        <taxon>Chordata</taxon>
        <taxon>Craniata</taxon>
        <taxon>Vertebrata</taxon>
        <taxon>Euteleostomi</taxon>
        <taxon>Amphibia</taxon>
        <taxon>Batrachia</taxon>
        <taxon>Caudata</taxon>
        <taxon>Salamandroidea</taxon>
        <taxon>Salamandridae</taxon>
        <taxon>Pleurodelinae</taxon>
        <taxon>Pleurodeles</taxon>
    </lineage>
</organism>
<dbReference type="AlphaFoldDB" id="A0AAV7PRD0"/>
<evidence type="ECO:0000313" key="2">
    <source>
        <dbReference type="EMBL" id="KAJ1128060.1"/>
    </source>
</evidence>
<feature type="region of interest" description="Disordered" evidence="1">
    <location>
        <begin position="58"/>
        <end position="77"/>
    </location>
</feature>
<proteinExistence type="predicted"/>
<dbReference type="Proteomes" id="UP001066276">
    <property type="component" value="Chromosome 7"/>
</dbReference>
<evidence type="ECO:0000313" key="3">
    <source>
        <dbReference type="Proteomes" id="UP001066276"/>
    </source>
</evidence>
<name>A0AAV7PRD0_PLEWA</name>